<reference evidence="2" key="1">
    <citation type="submission" date="2022-03" db="EMBL/GenBank/DDBJ databases">
        <authorList>
            <person name="Alioto T."/>
            <person name="Alioto T."/>
            <person name="Gomez Garrido J."/>
        </authorList>
    </citation>
    <scope>NUCLEOTIDE SEQUENCE</scope>
</reference>
<feature type="compositionally biased region" description="Basic residues" evidence="1">
    <location>
        <begin position="432"/>
        <end position="444"/>
    </location>
</feature>
<feature type="compositionally biased region" description="Basic and acidic residues" evidence="1">
    <location>
        <begin position="74"/>
        <end position="88"/>
    </location>
</feature>
<feature type="region of interest" description="Disordered" evidence="1">
    <location>
        <begin position="198"/>
        <end position="444"/>
    </location>
</feature>
<name>A0AAD1S6F9_PELCU</name>
<feature type="compositionally biased region" description="Acidic residues" evidence="1">
    <location>
        <begin position="229"/>
        <end position="309"/>
    </location>
</feature>
<evidence type="ECO:0000313" key="3">
    <source>
        <dbReference type="Proteomes" id="UP001295444"/>
    </source>
</evidence>
<keyword evidence="3" id="KW-1185">Reference proteome</keyword>
<evidence type="ECO:0008006" key="4">
    <source>
        <dbReference type="Google" id="ProtNLM"/>
    </source>
</evidence>
<sequence length="444" mass="51050">MTYTLGFLSRCSGVDFWGPTSQDTKVRLDRMESEALERKSAQPSSVQDLPISEKPTKESNGETKKVPKSTAVKKKVEPKSMGPSRDDDAPPWNGITLNKCLAVAAALALLSVGFQVLQVVLHLQYKILQCISRCCNVTSVRLQSRAPLTLKVPDTERPRECRPIIALMPAETPQTNAVDTDDDLPDLEAGPLTLNDTADQLPEPGFFEGWFGSSKTEKTDLSELHEIPEDVEEAEEEIEEELEEIVEEEVEEEAEEPVEEIEEELEEVEEEAEEPAEVKEESEEILEEEEDEEETEEPEEEVMEETEETDAIKDSQEESQHQQSDKWGLKAKTKYMQTKASKIRRISDEGPQKRGIFPFGKKESTKIPRELKEKPYKEKDHRQKDKERRHEHTRKQEGGKSYKKGREEENKYFKHDKGRHDEKEGKRFHEHKDHKKLHSDRHHG</sequence>
<gene>
    <name evidence="2" type="ORF">PECUL_23A049990</name>
</gene>
<evidence type="ECO:0000313" key="2">
    <source>
        <dbReference type="EMBL" id="CAH2292368.1"/>
    </source>
</evidence>
<protein>
    <recommendedName>
        <fullName evidence="4">Junctional sarcoplasmic reticulum protein 1</fullName>
    </recommendedName>
</protein>
<organism evidence="2 3">
    <name type="scientific">Pelobates cultripes</name>
    <name type="common">Western spadefoot toad</name>
    <dbReference type="NCBI Taxonomy" id="61616"/>
    <lineage>
        <taxon>Eukaryota</taxon>
        <taxon>Metazoa</taxon>
        <taxon>Chordata</taxon>
        <taxon>Craniata</taxon>
        <taxon>Vertebrata</taxon>
        <taxon>Euteleostomi</taxon>
        <taxon>Amphibia</taxon>
        <taxon>Batrachia</taxon>
        <taxon>Anura</taxon>
        <taxon>Pelobatoidea</taxon>
        <taxon>Pelobatidae</taxon>
        <taxon>Pelobates</taxon>
    </lineage>
</organism>
<dbReference type="Proteomes" id="UP001295444">
    <property type="component" value="Chromosome 05"/>
</dbReference>
<feature type="compositionally biased region" description="Basic and acidic residues" evidence="1">
    <location>
        <begin position="30"/>
        <end position="40"/>
    </location>
</feature>
<evidence type="ECO:0000256" key="1">
    <source>
        <dbReference type="SAM" id="MobiDB-lite"/>
    </source>
</evidence>
<accession>A0AAD1S6F9</accession>
<proteinExistence type="predicted"/>
<feature type="compositionally biased region" description="Basic and acidic residues" evidence="1">
    <location>
        <begin position="54"/>
        <end position="65"/>
    </location>
</feature>
<dbReference type="EMBL" id="OW240916">
    <property type="protein sequence ID" value="CAH2292368.1"/>
    <property type="molecule type" value="Genomic_DNA"/>
</dbReference>
<feature type="compositionally biased region" description="Basic and acidic residues" evidence="1">
    <location>
        <begin position="360"/>
        <end position="431"/>
    </location>
</feature>
<feature type="compositionally biased region" description="Basic and acidic residues" evidence="1">
    <location>
        <begin position="310"/>
        <end position="328"/>
    </location>
</feature>
<dbReference type="InterPro" id="IPR026178">
    <property type="entry name" value="JSRP1"/>
</dbReference>
<feature type="compositionally biased region" description="Basic and acidic residues" evidence="1">
    <location>
        <begin position="215"/>
        <end position="228"/>
    </location>
</feature>
<dbReference type="Pfam" id="PF15312">
    <property type="entry name" value="JSRP"/>
    <property type="match status" value="1"/>
</dbReference>
<feature type="region of interest" description="Disordered" evidence="1">
    <location>
        <begin position="30"/>
        <end position="90"/>
    </location>
</feature>
<dbReference type="AlphaFoldDB" id="A0AAD1S6F9"/>